<comment type="caution">
    <text evidence="3">The sequence shown here is derived from an EMBL/GenBank/DDBJ whole genome shotgun (WGS) entry which is preliminary data.</text>
</comment>
<evidence type="ECO:0000313" key="3">
    <source>
        <dbReference type="EMBL" id="TSH92784.1"/>
    </source>
</evidence>
<dbReference type="PANTHER" id="PTHR35936:SF17">
    <property type="entry name" value="ARGININE-BINDING EXTRACELLULAR PROTEIN ARTP"/>
    <property type="match status" value="1"/>
</dbReference>
<dbReference type="EMBL" id="VLTJ01000029">
    <property type="protein sequence ID" value="TSH92784.1"/>
    <property type="molecule type" value="Genomic_DNA"/>
</dbReference>
<gene>
    <name evidence="3" type="ORF">FOZ76_15380</name>
</gene>
<keyword evidence="1" id="KW-0732">Signal</keyword>
<protein>
    <submittedName>
        <fullName evidence="3">Transporter substrate-binding domain-containing protein</fullName>
    </submittedName>
</protein>
<dbReference type="AlphaFoldDB" id="A0A556AIP9"/>
<proteinExistence type="predicted"/>
<dbReference type="SUPFAM" id="SSF53850">
    <property type="entry name" value="Periplasmic binding protein-like II"/>
    <property type="match status" value="1"/>
</dbReference>
<reference evidence="3 4" key="1">
    <citation type="submission" date="2019-07" db="EMBL/GenBank/DDBJ databases">
        <title>Qingshengfaniella alkalisoli gen. nov., sp. nov., isolated from saline soil.</title>
        <authorList>
            <person name="Xu L."/>
            <person name="Huang X.-X."/>
            <person name="Sun J.-Q."/>
        </authorList>
    </citation>
    <scope>NUCLEOTIDE SEQUENCE [LARGE SCALE GENOMIC DNA]</scope>
    <source>
        <strain evidence="3 4">DSM 27279</strain>
    </source>
</reference>
<organism evidence="3 4">
    <name type="scientific">Verticiella sediminum</name>
    <dbReference type="NCBI Taxonomy" id="1247510"/>
    <lineage>
        <taxon>Bacteria</taxon>
        <taxon>Pseudomonadati</taxon>
        <taxon>Pseudomonadota</taxon>
        <taxon>Betaproteobacteria</taxon>
        <taxon>Burkholderiales</taxon>
        <taxon>Alcaligenaceae</taxon>
        <taxon>Verticiella</taxon>
    </lineage>
</organism>
<dbReference type="OrthoDB" id="5363083at2"/>
<keyword evidence="4" id="KW-1185">Reference proteome</keyword>
<name>A0A556AIP9_9BURK</name>
<dbReference type="Pfam" id="PF00497">
    <property type="entry name" value="SBP_bac_3"/>
    <property type="match status" value="1"/>
</dbReference>
<dbReference type="Gene3D" id="3.40.190.10">
    <property type="entry name" value="Periplasmic binding protein-like II"/>
    <property type="match status" value="2"/>
</dbReference>
<evidence type="ECO:0000256" key="1">
    <source>
        <dbReference type="ARBA" id="ARBA00022729"/>
    </source>
</evidence>
<feature type="domain" description="Solute-binding protein family 3/N-terminal" evidence="2">
    <location>
        <begin position="61"/>
        <end position="280"/>
    </location>
</feature>
<accession>A0A556AIP9</accession>
<evidence type="ECO:0000313" key="4">
    <source>
        <dbReference type="Proteomes" id="UP000318405"/>
    </source>
</evidence>
<sequence length="286" mass="30917">MLSMPRPPLKMDVTAALGRAFFRTATMTYPFLSSLVLATALLGANGAAQADALERIEKTGVVRVAIMLDYPPFGTVGADMQPRGLDIDLSDHLAKDWGVKVEFVPVTAPARIPTLQSGKADVLLNVGRTEERAKVVDFTQPYAPYYIGIYGAADGTRYETLDALAGKSLAVTRGAIEDVLLSEQAKTADIRRYEDNAGTISAYMSGQADTMAIGNIVALSLQGQGASRTFEEKLIVLNSPVHTAVGKDETRLLEKMNAFLSQLKADGRLDALSRKWLKQPLAENIR</sequence>
<dbReference type="Proteomes" id="UP000318405">
    <property type="component" value="Unassembled WGS sequence"/>
</dbReference>
<dbReference type="PANTHER" id="PTHR35936">
    <property type="entry name" value="MEMBRANE-BOUND LYTIC MUREIN TRANSGLYCOSYLASE F"/>
    <property type="match status" value="1"/>
</dbReference>
<dbReference type="InterPro" id="IPR001638">
    <property type="entry name" value="Solute-binding_3/MltF_N"/>
</dbReference>
<dbReference type="SMART" id="SM00062">
    <property type="entry name" value="PBPb"/>
    <property type="match status" value="1"/>
</dbReference>
<evidence type="ECO:0000259" key="2">
    <source>
        <dbReference type="SMART" id="SM00062"/>
    </source>
</evidence>